<name>A0ABC8U730_9AQUA</name>
<gene>
    <name evidence="2" type="ORF">ILEXP_LOCUS45299</name>
</gene>
<evidence type="ECO:0000313" key="3">
    <source>
        <dbReference type="Proteomes" id="UP001642360"/>
    </source>
</evidence>
<accession>A0ABC8U730</accession>
<dbReference type="AlphaFoldDB" id="A0ABC8U730"/>
<comment type="caution">
    <text evidence="2">The sequence shown here is derived from an EMBL/GenBank/DDBJ whole genome shotgun (WGS) entry which is preliminary data.</text>
</comment>
<proteinExistence type="predicted"/>
<evidence type="ECO:0000256" key="1">
    <source>
        <dbReference type="SAM" id="MobiDB-lite"/>
    </source>
</evidence>
<reference evidence="2 3" key="1">
    <citation type="submission" date="2024-02" db="EMBL/GenBank/DDBJ databases">
        <authorList>
            <person name="Vignale AGUSTIN F."/>
            <person name="Sosa J E."/>
            <person name="Modenutti C."/>
        </authorList>
    </citation>
    <scope>NUCLEOTIDE SEQUENCE [LARGE SCALE GENOMIC DNA]</scope>
</reference>
<keyword evidence="3" id="KW-1185">Reference proteome</keyword>
<sequence length="100" mass="11300">MSYENESDGVMIDSPEPASSTFHHQNRHSHLLDETHGQKAPNTTTTQGIPPPSKHNNEIHDQKTLNTTTTTQGIPPPPKQNNETQHREVPPQRINETQHR</sequence>
<organism evidence="2 3">
    <name type="scientific">Ilex paraguariensis</name>
    <name type="common">yerba mate</name>
    <dbReference type="NCBI Taxonomy" id="185542"/>
    <lineage>
        <taxon>Eukaryota</taxon>
        <taxon>Viridiplantae</taxon>
        <taxon>Streptophyta</taxon>
        <taxon>Embryophyta</taxon>
        <taxon>Tracheophyta</taxon>
        <taxon>Spermatophyta</taxon>
        <taxon>Magnoliopsida</taxon>
        <taxon>eudicotyledons</taxon>
        <taxon>Gunneridae</taxon>
        <taxon>Pentapetalae</taxon>
        <taxon>asterids</taxon>
        <taxon>campanulids</taxon>
        <taxon>Aquifoliales</taxon>
        <taxon>Aquifoliaceae</taxon>
        <taxon>Ilex</taxon>
    </lineage>
</organism>
<protein>
    <submittedName>
        <fullName evidence="2">Uncharacterized protein</fullName>
    </submittedName>
</protein>
<feature type="region of interest" description="Disordered" evidence="1">
    <location>
        <begin position="1"/>
        <end position="100"/>
    </location>
</feature>
<evidence type="ECO:0000313" key="2">
    <source>
        <dbReference type="EMBL" id="CAK9175497.1"/>
    </source>
</evidence>
<feature type="compositionally biased region" description="Basic and acidic residues" evidence="1">
    <location>
        <begin position="84"/>
        <end position="100"/>
    </location>
</feature>
<dbReference type="EMBL" id="CAUOFW020006620">
    <property type="protein sequence ID" value="CAK9175497.1"/>
    <property type="molecule type" value="Genomic_DNA"/>
</dbReference>
<dbReference type="Proteomes" id="UP001642360">
    <property type="component" value="Unassembled WGS sequence"/>
</dbReference>